<comment type="caution">
    <text evidence="1">The sequence shown here is derived from an EMBL/GenBank/DDBJ whole genome shotgun (WGS) entry which is preliminary data.</text>
</comment>
<organism evidence="1 2">
    <name type="scientific">Petralouisia muris</name>
    <dbReference type="NCBI Taxonomy" id="3032872"/>
    <lineage>
        <taxon>Bacteria</taxon>
        <taxon>Bacillati</taxon>
        <taxon>Bacillota</taxon>
        <taxon>Clostridia</taxon>
        <taxon>Lachnospirales</taxon>
        <taxon>Lachnospiraceae</taxon>
        <taxon>Petralouisia</taxon>
    </lineage>
</organism>
<feature type="non-terminal residue" evidence="1">
    <location>
        <position position="112"/>
    </location>
</feature>
<dbReference type="EMBL" id="SRYA01000275">
    <property type="protein sequence ID" value="TGY82034.1"/>
    <property type="molecule type" value="Genomic_DNA"/>
</dbReference>
<protein>
    <submittedName>
        <fullName evidence="1">Recombinase family protein</fullName>
    </submittedName>
</protein>
<name>A0AC61RL59_9FIRM</name>
<sequence>MEEGKFSLAYKHFLGYKKGEDGILEIVEDEAKIVRKIYQLFLEGQTVRMIADHLTKQGIPTPMGKEKWSVSTIMSILQNEKYKGDALLQKTYVADFLTKRVKKNCGEIPQYY</sequence>
<evidence type="ECO:0000313" key="1">
    <source>
        <dbReference type="EMBL" id="TGY82034.1"/>
    </source>
</evidence>
<dbReference type="Proteomes" id="UP000304953">
    <property type="component" value="Unassembled WGS sequence"/>
</dbReference>
<proteinExistence type="predicted"/>
<accession>A0AC61RL59</accession>
<reference evidence="1" key="1">
    <citation type="submission" date="2019-04" db="EMBL/GenBank/DDBJ databases">
        <title>Microbes associate with the intestines of laboratory mice.</title>
        <authorList>
            <person name="Navarre W."/>
            <person name="Wong E."/>
            <person name="Huang K."/>
            <person name="Tropini C."/>
            <person name="Ng K."/>
            <person name="Yu B."/>
        </authorList>
    </citation>
    <scope>NUCLEOTIDE SEQUENCE</scope>
    <source>
        <strain evidence="1">NM01_1-7b</strain>
    </source>
</reference>
<evidence type="ECO:0000313" key="2">
    <source>
        <dbReference type="Proteomes" id="UP000304953"/>
    </source>
</evidence>
<gene>
    <name evidence="1" type="ORF">E5329_29475</name>
</gene>
<keyword evidence="2" id="KW-1185">Reference proteome</keyword>